<evidence type="ECO:0000256" key="3">
    <source>
        <dbReference type="ARBA" id="ARBA00010617"/>
    </source>
</evidence>
<dbReference type="Proteomes" id="UP000027195">
    <property type="component" value="Unassembled WGS sequence"/>
</dbReference>
<evidence type="ECO:0000313" key="12">
    <source>
        <dbReference type="Proteomes" id="UP000027195"/>
    </source>
</evidence>
<dbReference type="HOGENOM" id="CLU_001570_2_3_1"/>
<name>A0A067MZN2_BOTB1</name>
<evidence type="ECO:0000256" key="8">
    <source>
        <dbReference type="ARBA" id="ARBA00023033"/>
    </source>
</evidence>
<dbReference type="CDD" id="cd11065">
    <property type="entry name" value="CYP64-like"/>
    <property type="match status" value="1"/>
</dbReference>
<protein>
    <recommendedName>
        <fullName evidence="13">Cytochrome P450</fullName>
    </recommendedName>
</protein>
<dbReference type="PRINTS" id="PR00463">
    <property type="entry name" value="EP450I"/>
</dbReference>
<evidence type="ECO:0000256" key="7">
    <source>
        <dbReference type="ARBA" id="ARBA00023004"/>
    </source>
</evidence>
<comment type="pathway">
    <text evidence="2">Secondary metabolite biosynthesis.</text>
</comment>
<dbReference type="AlphaFoldDB" id="A0A067MZN2"/>
<dbReference type="InterPro" id="IPR036396">
    <property type="entry name" value="Cyt_P450_sf"/>
</dbReference>
<keyword evidence="4 9" id="KW-0349">Heme</keyword>
<dbReference type="GO" id="GO:0020037">
    <property type="term" value="F:heme binding"/>
    <property type="evidence" value="ECO:0007669"/>
    <property type="project" value="InterPro"/>
</dbReference>
<evidence type="ECO:0000256" key="1">
    <source>
        <dbReference type="ARBA" id="ARBA00001971"/>
    </source>
</evidence>
<gene>
    <name evidence="11" type="ORF">BOTBODRAFT_62111</name>
</gene>
<dbReference type="PRINTS" id="PR00385">
    <property type="entry name" value="P450"/>
</dbReference>
<dbReference type="GO" id="GO:0004497">
    <property type="term" value="F:monooxygenase activity"/>
    <property type="evidence" value="ECO:0007669"/>
    <property type="project" value="UniProtKB-KW"/>
</dbReference>
<sequence length="557" mass="62966">MSLKNSADVCERDRNLEMTEIIPPSPFRTGLVTAGLAYIKPGAPPSCGAHLQPIMEPTVTSPLLLLVASLAFLVLYHSARRSSSNPKRLPLPPGPPREFVLGNARHVPSSTPWKTYTKWKKTYGDIVYTRIVNQHNIILNSYGAAKELMERTPYSGRYSPVMIDKLMDMNQGLVSINYGNQWRKYRKLMNPYMHKIGIDRYFPVQEKGTCRYLQTLLDHPEDFTENWRLKTAREIAMVTYGITEDAAVEEYISTSEKVAIIFLKALLPGSFLVNTIPQLRYIPDWFPGANFKRVAASGKIAYLEMINRPVKSVKAKMAAGTFEPSITSELLERGEDEDVVKKMNGSIYSAATDTTVKSMTAFISAMTLYPEVVKKAQAELDSVVGPTRLPTTADHERLPYVNAVFMEVLRWIPATPLGIAHRLLEDDEYEGYFIPRDSIVYTNIWAMSRDEAHYKDPETFRPERFLVPDKEELDPRLFVFGLGRRACIGKHFAESTLFIAFASILATFDISKARDENGREIEPDVNFHMRAERFKCTIKPRSNVAAALIRDAAAADF</sequence>
<dbReference type="InterPro" id="IPR002401">
    <property type="entry name" value="Cyt_P450_E_grp-I"/>
</dbReference>
<feature type="binding site" description="axial binding residue" evidence="9">
    <location>
        <position position="487"/>
    </location>
    <ligand>
        <name>heme</name>
        <dbReference type="ChEBI" id="CHEBI:30413"/>
    </ligand>
    <ligandPart>
        <name>Fe</name>
        <dbReference type="ChEBI" id="CHEBI:18248"/>
    </ligandPart>
</feature>
<dbReference type="GO" id="GO:0016705">
    <property type="term" value="F:oxidoreductase activity, acting on paired donors, with incorporation or reduction of molecular oxygen"/>
    <property type="evidence" value="ECO:0007669"/>
    <property type="project" value="InterPro"/>
</dbReference>
<accession>A0A067MZN2</accession>
<keyword evidence="7 9" id="KW-0408">Iron</keyword>
<dbReference type="InParanoid" id="A0A067MZN2"/>
<evidence type="ECO:0000256" key="9">
    <source>
        <dbReference type="PIRSR" id="PIRSR602401-1"/>
    </source>
</evidence>
<dbReference type="InterPro" id="IPR001128">
    <property type="entry name" value="Cyt_P450"/>
</dbReference>
<comment type="cofactor">
    <cofactor evidence="1 9">
        <name>heme</name>
        <dbReference type="ChEBI" id="CHEBI:30413"/>
    </cofactor>
</comment>
<keyword evidence="5 9" id="KW-0479">Metal-binding</keyword>
<organism evidence="11 12">
    <name type="scientific">Botryobasidium botryosum (strain FD-172 SS1)</name>
    <dbReference type="NCBI Taxonomy" id="930990"/>
    <lineage>
        <taxon>Eukaryota</taxon>
        <taxon>Fungi</taxon>
        <taxon>Dikarya</taxon>
        <taxon>Basidiomycota</taxon>
        <taxon>Agaricomycotina</taxon>
        <taxon>Agaricomycetes</taxon>
        <taxon>Cantharellales</taxon>
        <taxon>Botryobasidiaceae</taxon>
        <taxon>Botryobasidium</taxon>
    </lineage>
</organism>
<dbReference type="OrthoDB" id="2789670at2759"/>
<proteinExistence type="inferred from homology"/>
<dbReference type="EMBL" id="KL198017">
    <property type="protein sequence ID" value="KDQ21084.1"/>
    <property type="molecule type" value="Genomic_DNA"/>
</dbReference>
<reference evidence="12" key="1">
    <citation type="journal article" date="2014" name="Proc. Natl. Acad. Sci. U.S.A.">
        <title>Extensive sampling of basidiomycete genomes demonstrates inadequacy of the white-rot/brown-rot paradigm for wood decay fungi.</title>
        <authorList>
            <person name="Riley R."/>
            <person name="Salamov A.A."/>
            <person name="Brown D.W."/>
            <person name="Nagy L.G."/>
            <person name="Floudas D."/>
            <person name="Held B.W."/>
            <person name="Levasseur A."/>
            <person name="Lombard V."/>
            <person name="Morin E."/>
            <person name="Otillar R."/>
            <person name="Lindquist E.A."/>
            <person name="Sun H."/>
            <person name="LaButti K.M."/>
            <person name="Schmutz J."/>
            <person name="Jabbour D."/>
            <person name="Luo H."/>
            <person name="Baker S.E."/>
            <person name="Pisabarro A.G."/>
            <person name="Walton J.D."/>
            <person name="Blanchette R.A."/>
            <person name="Henrissat B."/>
            <person name="Martin F."/>
            <person name="Cullen D."/>
            <person name="Hibbett D.S."/>
            <person name="Grigoriev I.V."/>
        </authorList>
    </citation>
    <scope>NUCLEOTIDE SEQUENCE [LARGE SCALE GENOMIC DNA]</scope>
    <source>
        <strain evidence="12">FD-172 SS1</strain>
    </source>
</reference>
<dbReference type="PANTHER" id="PTHR46300">
    <property type="entry name" value="P450, PUTATIVE (EUROFUNG)-RELATED-RELATED"/>
    <property type="match status" value="1"/>
</dbReference>
<dbReference type="Pfam" id="PF00067">
    <property type="entry name" value="p450"/>
    <property type="match status" value="1"/>
</dbReference>
<dbReference type="InterPro" id="IPR050364">
    <property type="entry name" value="Cytochrome_P450_fung"/>
</dbReference>
<keyword evidence="12" id="KW-1185">Reference proteome</keyword>
<comment type="similarity">
    <text evidence="3 10">Belongs to the cytochrome P450 family.</text>
</comment>
<evidence type="ECO:0000256" key="5">
    <source>
        <dbReference type="ARBA" id="ARBA00022723"/>
    </source>
</evidence>
<evidence type="ECO:0000313" key="11">
    <source>
        <dbReference type="EMBL" id="KDQ21084.1"/>
    </source>
</evidence>
<evidence type="ECO:0008006" key="13">
    <source>
        <dbReference type="Google" id="ProtNLM"/>
    </source>
</evidence>
<evidence type="ECO:0000256" key="10">
    <source>
        <dbReference type="RuleBase" id="RU000461"/>
    </source>
</evidence>
<evidence type="ECO:0000256" key="2">
    <source>
        <dbReference type="ARBA" id="ARBA00005179"/>
    </source>
</evidence>
<evidence type="ECO:0000256" key="4">
    <source>
        <dbReference type="ARBA" id="ARBA00022617"/>
    </source>
</evidence>
<dbReference type="Gene3D" id="1.10.630.10">
    <property type="entry name" value="Cytochrome P450"/>
    <property type="match status" value="1"/>
</dbReference>
<keyword evidence="6 10" id="KW-0560">Oxidoreductase</keyword>
<dbReference type="SUPFAM" id="SSF48264">
    <property type="entry name" value="Cytochrome P450"/>
    <property type="match status" value="1"/>
</dbReference>
<evidence type="ECO:0000256" key="6">
    <source>
        <dbReference type="ARBA" id="ARBA00023002"/>
    </source>
</evidence>
<dbReference type="GO" id="GO:0005506">
    <property type="term" value="F:iron ion binding"/>
    <property type="evidence" value="ECO:0007669"/>
    <property type="project" value="InterPro"/>
</dbReference>
<dbReference type="InterPro" id="IPR017972">
    <property type="entry name" value="Cyt_P450_CS"/>
</dbReference>
<dbReference type="PROSITE" id="PS00086">
    <property type="entry name" value="CYTOCHROME_P450"/>
    <property type="match status" value="1"/>
</dbReference>
<dbReference type="PANTHER" id="PTHR46300:SF7">
    <property type="entry name" value="P450, PUTATIVE (EUROFUNG)-RELATED"/>
    <property type="match status" value="1"/>
</dbReference>
<dbReference type="STRING" id="930990.A0A067MZN2"/>
<keyword evidence="8 10" id="KW-0503">Monooxygenase</keyword>